<dbReference type="PANTHER" id="PTHR30483:SF6">
    <property type="entry name" value="PERIPLASMIC BINDING PROTEIN OF ABC TRANSPORTER FOR NATURAL AMINO ACIDS"/>
    <property type="match status" value="1"/>
</dbReference>
<accession>A0A5K7ZXG2</accession>
<dbReference type="CDD" id="cd06359">
    <property type="entry name" value="PBP1_Nba-like"/>
    <property type="match status" value="1"/>
</dbReference>
<organism evidence="5 6">
    <name type="scientific">Desulfosarcina ovata subsp. sediminis</name>
    <dbReference type="NCBI Taxonomy" id="885957"/>
    <lineage>
        <taxon>Bacteria</taxon>
        <taxon>Pseudomonadati</taxon>
        <taxon>Thermodesulfobacteriota</taxon>
        <taxon>Desulfobacteria</taxon>
        <taxon>Desulfobacterales</taxon>
        <taxon>Desulfosarcinaceae</taxon>
        <taxon>Desulfosarcina</taxon>
    </lineage>
</organism>
<dbReference type="SUPFAM" id="SSF53822">
    <property type="entry name" value="Periplasmic binding protein-like I"/>
    <property type="match status" value="1"/>
</dbReference>
<feature type="chain" id="PRO_5024418391" evidence="3">
    <location>
        <begin position="23"/>
        <end position="390"/>
    </location>
</feature>
<dbReference type="KEGG" id="dov:DSCO28_55050"/>
<dbReference type="GO" id="GO:0043565">
    <property type="term" value="F:sequence-specific DNA binding"/>
    <property type="evidence" value="ECO:0007669"/>
    <property type="project" value="InterPro"/>
</dbReference>
<dbReference type="RefSeq" id="WP_155324711.1">
    <property type="nucleotide sequence ID" value="NZ_AP021876.1"/>
</dbReference>
<dbReference type="InterPro" id="IPR051010">
    <property type="entry name" value="BCAA_transport"/>
</dbReference>
<dbReference type="InterPro" id="IPR028081">
    <property type="entry name" value="Leu-bd"/>
</dbReference>
<reference evidence="5 6" key="1">
    <citation type="submission" date="2019-11" db="EMBL/GenBank/DDBJ databases">
        <title>Comparative genomics of hydrocarbon-degrading Desulfosarcina strains.</title>
        <authorList>
            <person name="Watanabe M."/>
            <person name="Kojima H."/>
            <person name="Fukui M."/>
        </authorList>
    </citation>
    <scope>NUCLEOTIDE SEQUENCE [LARGE SCALE GENOMIC DNA]</scope>
    <source>
        <strain evidence="5 6">28bB2T</strain>
    </source>
</reference>
<evidence type="ECO:0000313" key="5">
    <source>
        <dbReference type="EMBL" id="BBO84939.1"/>
    </source>
</evidence>
<dbReference type="InterPro" id="IPR028082">
    <property type="entry name" value="Peripla_BP_I"/>
</dbReference>
<dbReference type="Proteomes" id="UP000425960">
    <property type="component" value="Chromosome"/>
</dbReference>
<name>A0A5K7ZXG2_9BACT</name>
<feature type="signal peptide" evidence="3">
    <location>
        <begin position="1"/>
        <end position="22"/>
    </location>
</feature>
<evidence type="ECO:0000259" key="4">
    <source>
        <dbReference type="PROSITE" id="PS01124"/>
    </source>
</evidence>
<keyword evidence="2 3" id="KW-0732">Signal</keyword>
<dbReference type="Gene3D" id="3.40.50.2300">
    <property type="match status" value="2"/>
</dbReference>
<dbReference type="InterPro" id="IPR018060">
    <property type="entry name" value="HTH_AraC"/>
</dbReference>
<evidence type="ECO:0000313" key="6">
    <source>
        <dbReference type="Proteomes" id="UP000425960"/>
    </source>
</evidence>
<evidence type="ECO:0000256" key="3">
    <source>
        <dbReference type="SAM" id="SignalP"/>
    </source>
</evidence>
<feature type="domain" description="HTH araC/xylS-type" evidence="4">
    <location>
        <begin position="253"/>
        <end position="301"/>
    </location>
</feature>
<dbReference type="PANTHER" id="PTHR30483">
    <property type="entry name" value="LEUCINE-SPECIFIC-BINDING PROTEIN"/>
    <property type="match status" value="1"/>
</dbReference>
<dbReference type="GO" id="GO:0003700">
    <property type="term" value="F:DNA-binding transcription factor activity"/>
    <property type="evidence" value="ECO:0007669"/>
    <property type="project" value="InterPro"/>
</dbReference>
<dbReference type="PROSITE" id="PS01124">
    <property type="entry name" value="HTH_ARAC_FAMILY_2"/>
    <property type="match status" value="1"/>
</dbReference>
<dbReference type="Pfam" id="PF13458">
    <property type="entry name" value="Peripla_BP_6"/>
    <property type="match status" value="1"/>
</dbReference>
<protein>
    <submittedName>
        <fullName evidence="5">ABC transporter substrate-binding protein</fullName>
    </submittedName>
</protein>
<comment type="similarity">
    <text evidence="1">Belongs to the leucine-binding protein family.</text>
</comment>
<gene>
    <name evidence="5" type="ORF">DSCO28_55050</name>
</gene>
<evidence type="ECO:0000256" key="1">
    <source>
        <dbReference type="ARBA" id="ARBA00010062"/>
    </source>
</evidence>
<dbReference type="AlphaFoldDB" id="A0A5K7ZXG2"/>
<evidence type="ECO:0000256" key="2">
    <source>
        <dbReference type="ARBA" id="ARBA00022729"/>
    </source>
</evidence>
<sequence length="390" mass="42572">MMKRSVLVAMMLALVLAGPCQAMEAVKIGMITTLSTKAGYLGEETRDGFQLAIDMEEGRLGGIPVELLVDDDGRKPEKAKQIADRFIKRDGVKILTGIVFSNVAIAVVPKVVRQDVIYVSTNAGPSLLAGKGCHANYFNVAYQNDNPDEVVGKYVSDAGFKNVYLLAPNYPAGKDHLGGFKRYYTGTLAGEVYTKLGQSDYAAEIAALRAAAPDAVYFFLPGGMGINFLKQYTQAELNRTIPVFGPAFSFDERLLQAVKDAAIGVKNGSQWTHDLDFPANHQFVDAFRKAYGRTPTLYASQGYEAARLLGSALKKVNGKVDDLAALRSAIRSADFDSVRGKFAFSANQHPIQNLYIREVVKAEDGTYTNKTLKAVFTDHSNVYVDECKMD</sequence>
<proteinExistence type="inferred from homology"/>
<dbReference type="EMBL" id="AP021876">
    <property type="protein sequence ID" value="BBO84939.1"/>
    <property type="molecule type" value="Genomic_DNA"/>
</dbReference>